<dbReference type="GO" id="GO:0007264">
    <property type="term" value="P:small GTPase-mediated signal transduction"/>
    <property type="evidence" value="ECO:0007669"/>
    <property type="project" value="InterPro"/>
</dbReference>
<dbReference type="EMBL" id="KZ270645">
    <property type="protein sequence ID" value="OZC05617.1"/>
    <property type="molecule type" value="Genomic_DNA"/>
</dbReference>
<feature type="domain" description="C2 DOCK-type" evidence="2">
    <location>
        <begin position="251"/>
        <end position="330"/>
    </location>
</feature>
<keyword evidence="4" id="KW-1185">Reference proteome</keyword>
<dbReference type="InterPro" id="IPR026791">
    <property type="entry name" value="DOCK"/>
</dbReference>
<sequence>IEPFFLRIFLYDCRAGHRLSEEFRIDPNSDDLTAMLKIGGKNGIGKNLAEKSTLEEDGVNTLSQQILANKNVRKVMYSISKPHPDIYLIVRVDRLLSIDTSAEVYMKNDLKGVAKLQKIIQQTYSKATQDRMPFAWAARPVFQEMSGCGTKLSNKMQLYRCEGNKLGDGDLQKILVDFGRIEKSGKLTQLPAATVTMNIDFSPKASELSMRINSSFMPVRPWNAASDSLGSACFEAQSFNDFVVEPHTSFFNLLYVYPLTLKYDSQKSFNKARNIVCTVRFISASRKEDMSQVIYNRFGSPKPFVHSMRCSVQYHEQNPVFSDEVFLATN</sequence>
<evidence type="ECO:0000313" key="3">
    <source>
        <dbReference type="EMBL" id="OZC05617.1"/>
    </source>
</evidence>
<dbReference type="PANTHER" id="PTHR23317:SF26">
    <property type="entry name" value="ZIZIMIN, ISOFORM K"/>
    <property type="match status" value="1"/>
</dbReference>
<comment type="similarity">
    <text evidence="1">Belongs to the DOCK family.</text>
</comment>
<protein>
    <recommendedName>
        <fullName evidence="2">C2 DOCK-type domain-containing protein</fullName>
    </recommendedName>
</protein>
<dbReference type="InterPro" id="IPR027007">
    <property type="entry name" value="C2_DOCK-type_domain"/>
</dbReference>
<evidence type="ECO:0000259" key="2">
    <source>
        <dbReference type="PROSITE" id="PS51650"/>
    </source>
</evidence>
<name>A0A238BJG5_9BILA</name>
<dbReference type="InterPro" id="IPR035892">
    <property type="entry name" value="C2_domain_sf"/>
</dbReference>
<evidence type="ECO:0000313" key="4">
    <source>
        <dbReference type="Proteomes" id="UP000242913"/>
    </source>
</evidence>
<evidence type="ECO:0000256" key="1">
    <source>
        <dbReference type="PROSITE-ProRule" id="PRU00983"/>
    </source>
</evidence>
<dbReference type="PANTHER" id="PTHR23317">
    <property type="entry name" value="DEDICATOR OF CYTOKINESIS DOCK"/>
    <property type="match status" value="1"/>
</dbReference>
<dbReference type="AlphaFoldDB" id="A0A238BJG5"/>
<dbReference type="Proteomes" id="UP000242913">
    <property type="component" value="Unassembled WGS sequence"/>
</dbReference>
<proteinExistence type="inferred from homology"/>
<organism evidence="3 4">
    <name type="scientific">Onchocerca flexuosa</name>
    <dbReference type="NCBI Taxonomy" id="387005"/>
    <lineage>
        <taxon>Eukaryota</taxon>
        <taxon>Metazoa</taxon>
        <taxon>Ecdysozoa</taxon>
        <taxon>Nematoda</taxon>
        <taxon>Chromadorea</taxon>
        <taxon>Rhabditida</taxon>
        <taxon>Spirurina</taxon>
        <taxon>Spiruromorpha</taxon>
        <taxon>Filarioidea</taxon>
        <taxon>Onchocercidae</taxon>
        <taxon>Onchocerca</taxon>
    </lineage>
</organism>
<accession>A0A238BJG5</accession>
<dbReference type="Pfam" id="PF14429">
    <property type="entry name" value="DOCK-C2"/>
    <property type="match status" value="1"/>
</dbReference>
<dbReference type="GO" id="GO:0005085">
    <property type="term" value="F:guanyl-nucleotide exchange factor activity"/>
    <property type="evidence" value="ECO:0007669"/>
    <property type="project" value="InterPro"/>
</dbReference>
<reference evidence="3 4" key="1">
    <citation type="submission" date="2015-12" db="EMBL/GenBank/DDBJ databases">
        <title>Draft genome of the nematode, Onchocerca flexuosa.</title>
        <authorList>
            <person name="Mitreva M."/>
        </authorList>
    </citation>
    <scope>NUCLEOTIDE SEQUENCE [LARGE SCALE GENOMIC DNA]</scope>
    <source>
        <strain evidence="3">Red Deer</strain>
    </source>
</reference>
<dbReference type="Gene3D" id="2.60.40.150">
    <property type="entry name" value="C2 domain"/>
    <property type="match status" value="1"/>
</dbReference>
<gene>
    <name evidence="3" type="ORF">X798_07409</name>
</gene>
<dbReference type="PROSITE" id="PS51650">
    <property type="entry name" value="C2_DOCK"/>
    <property type="match status" value="1"/>
</dbReference>
<dbReference type="OrthoDB" id="47328at2759"/>
<feature type="non-terminal residue" evidence="3">
    <location>
        <position position="1"/>
    </location>
</feature>